<dbReference type="Proteomes" id="UP000199702">
    <property type="component" value="Unassembled WGS sequence"/>
</dbReference>
<evidence type="ECO:0000313" key="5">
    <source>
        <dbReference type="EMBL" id="SEJ04953.1"/>
    </source>
</evidence>
<dbReference type="InterPro" id="IPR013320">
    <property type="entry name" value="ConA-like_dom_sf"/>
</dbReference>
<dbReference type="Pfam" id="PF13385">
    <property type="entry name" value="Laminin_G_3"/>
    <property type="match status" value="1"/>
</dbReference>
<accession>A0A1H6VK41</accession>
<keyword evidence="6" id="KW-1185">Reference proteome</keyword>
<dbReference type="STRING" id="402734.SAMN05660918_2280"/>
<dbReference type="NCBIfam" id="TIGR04183">
    <property type="entry name" value="Por_Secre_tail"/>
    <property type="match status" value="1"/>
</dbReference>
<dbReference type="Pfam" id="PF18962">
    <property type="entry name" value="Por_Secre_tail"/>
    <property type="match status" value="1"/>
</dbReference>
<dbReference type="SUPFAM" id="SSF49899">
    <property type="entry name" value="Concanavalin A-like lectins/glucanases"/>
    <property type="match status" value="1"/>
</dbReference>
<evidence type="ECO:0000313" key="6">
    <source>
        <dbReference type="Proteomes" id="UP000199702"/>
    </source>
</evidence>
<evidence type="ECO:0000256" key="1">
    <source>
        <dbReference type="ARBA" id="ARBA00022729"/>
    </source>
</evidence>
<evidence type="ECO:0000256" key="3">
    <source>
        <dbReference type="SAM" id="SignalP"/>
    </source>
</evidence>
<sequence length="497" mass="53291">MKRKLHFLSLLLLSGFSLQAQTTLTESTLTTPRGTSLRVTGGTQMIVPGATVNSVFNNAVTNNSFTIEFWAKVNTDPATSAKLIGSNGRLPVSNFTSGIAFEFSATNKLNVVIGNNSGSWSSITDQGLAWNVGEWNHVTVTAENGGFLKYYVNGTFVAQVAFTQYVENTWGLGLGYSSPYPANTVQAELDDLRIWKKALTPAEILQNMNYELAGTETGLGIYYNFDHTVGNTNSITSNGTTQFEITLGTNYSLQPSTSPVANIASDFQNVVKGKWSKNNTVNVVGLSVLGTITDFNTNVVVGKKDDVTTDVVPGSTMALSYLKGGWEINPLNFATADLQVDLAAVFTNSAAFDATVDHYELIKGDPNGTYQIVGTATSASGIVTFTNVALSGDTYYLGYILTSVLGNNAFNSINDTVSLYPNPTEGNTIIEVNGKAGSNVNVTVFDIVGRKVLDIQKQAIGSNQKIELDLTGIAGEQLFVIQVQVGDQIKTFKLLKK</sequence>
<organism evidence="5 6">
    <name type="scientific">Flavobacterium terrigena</name>
    <dbReference type="NCBI Taxonomy" id="402734"/>
    <lineage>
        <taxon>Bacteria</taxon>
        <taxon>Pseudomonadati</taxon>
        <taxon>Bacteroidota</taxon>
        <taxon>Flavobacteriia</taxon>
        <taxon>Flavobacteriales</taxon>
        <taxon>Flavobacteriaceae</taxon>
        <taxon>Flavobacterium</taxon>
    </lineage>
</organism>
<keyword evidence="1 3" id="KW-0732">Signal</keyword>
<dbReference type="SMART" id="SM00560">
    <property type="entry name" value="LamGL"/>
    <property type="match status" value="1"/>
</dbReference>
<feature type="domain" description="LamG-like jellyroll fold" evidence="4">
    <location>
        <begin position="63"/>
        <end position="202"/>
    </location>
</feature>
<dbReference type="InterPro" id="IPR026444">
    <property type="entry name" value="Secre_tail"/>
</dbReference>
<dbReference type="OrthoDB" id="1352409at2"/>
<dbReference type="GO" id="GO:0004553">
    <property type="term" value="F:hydrolase activity, hydrolyzing O-glycosyl compounds"/>
    <property type="evidence" value="ECO:0007669"/>
    <property type="project" value="UniProtKB-ARBA"/>
</dbReference>
<dbReference type="EMBL" id="FNYA01000005">
    <property type="protein sequence ID" value="SEJ04953.1"/>
    <property type="molecule type" value="Genomic_DNA"/>
</dbReference>
<feature type="signal peptide" evidence="3">
    <location>
        <begin position="1"/>
        <end position="20"/>
    </location>
</feature>
<reference evidence="6" key="1">
    <citation type="submission" date="2016-10" db="EMBL/GenBank/DDBJ databases">
        <authorList>
            <person name="Varghese N."/>
            <person name="Submissions S."/>
        </authorList>
    </citation>
    <scope>NUCLEOTIDE SEQUENCE [LARGE SCALE GENOMIC DNA]</scope>
    <source>
        <strain evidence="6">DSM 17934</strain>
    </source>
</reference>
<dbReference type="InterPro" id="IPR006558">
    <property type="entry name" value="LamG-like"/>
</dbReference>
<dbReference type="GO" id="GO:0005975">
    <property type="term" value="P:carbohydrate metabolic process"/>
    <property type="evidence" value="ECO:0007669"/>
    <property type="project" value="UniProtKB-ARBA"/>
</dbReference>
<evidence type="ECO:0000259" key="4">
    <source>
        <dbReference type="SMART" id="SM00560"/>
    </source>
</evidence>
<dbReference type="RefSeq" id="WP_091313342.1">
    <property type="nucleotide sequence ID" value="NZ_CBCSJU010000006.1"/>
</dbReference>
<name>A0A1H6VK41_9FLAO</name>
<dbReference type="AlphaFoldDB" id="A0A1H6VK41"/>
<feature type="chain" id="PRO_5011536553" evidence="3">
    <location>
        <begin position="21"/>
        <end position="497"/>
    </location>
</feature>
<evidence type="ECO:0000256" key="2">
    <source>
        <dbReference type="ARBA" id="ARBA00023157"/>
    </source>
</evidence>
<protein>
    <submittedName>
        <fullName evidence="5">Por secretion system C-terminal sorting domain-containing protein</fullName>
    </submittedName>
</protein>
<keyword evidence="2" id="KW-1015">Disulfide bond</keyword>
<gene>
    <name evidence="5" type="ORF">SAMN05660918_2280</name>
</gene>
<proteinExistence type="predicted"/>
<dbReference type="Gene3D" id="2.60.120.200">
    <property type="match status" value="1"/>
</dbReference>